<dbReference type="Pfam" id="PF10106">
    <property type="entry name" value="DUF2345"/>
    <property type="match status" value="1"/>
</dbReference>
<comment type="caution">
    <text evidence="2">The sequence shown here is derived from an EMBL/GenBank/DDBJ whole genome shotgun (WGS) entry which is preliminary data.</text>
</comment>
<dbReference type="InterPro" id="IPR021815">
    <property type="entry name" value="TsiV"/>
</dbReference>
<proteinExistence type="predicted"/>
<keyword evidence="3" id="KW-1185">Reference proteome</keyword>
<reference evidence="2 3" key="1">
    <citation type="submission" date="2019-11" db="EMBL/GenBank/DDBJ databases">
        <title>Escherichia alba sp. nov. isolated from the gut of plastic-eating superworms Zophobas atratus.</title>
        <authorList>
            <person name="Yang Y."/>
        </authorList>
    </citation>
    <scope>NUCLEOTIDE SEQUENCE [LARGE SCALE GENOMIC DNA]</scope>
    <source>
        <strain evidence="3">BIT-B35</strain>
    </source>
</reference>
<protein>
    <submittedName>
        <fullName evidence="2">DUF3396 domain-containing protein</fullName>
    </submittedName>
</protein>
<evidence type="ECO:0000313" key="2">
    <source>
        <dbReference type="EMBL" id="MTH48125.1"/>
    </source>
</evidence>
<dbReference type="Pfam" id="PF11876">
    <property type="entry name" value="TsiV"/>
    <property type="match status" value="1"/>
</dbReference>
<gene>
    <name evidence="2" type="ORF">GJV78_18070</name>
</gene>
<accession>A0A6L6IPI9</accession>
<name>A0A6L6IPI9_9ENTR</name>
<dbReference type="InterPro" id="IPR018769">
    <property type="entry name" value="VgrG2_DUF2345"/>
</dbReference>
<organism evidence="2 3">
    <name type="scientific">Intestinirhabdus alba</name>
    <dbReference type="NCBI Taxonomy" id="2899544"/>
    <lineage>
        <taxon>Bacteria</taxon>
        <taxon>Pseudomonadati</taxon>
        <taxon>Pseudomonadota</taxon>
        <taxon>Gammaproteobacteria</taxon>
        <taxon>Enterobacterales</taxon>
        <taxon>Enterobacteriaceae</taxon>
        <taxon>Intestinirhabdus</taxon>
    </lineage>
</organism>
<evidence type="ECO:0000313" key="3">
    <source>
        <dbReference type="Proteomes" id="UP000477739"/>
    </source>
</evidence>
<evidence type="ECO:0000259" key="1">
    <source>
        <dbReference type="Pfam" id="PF10106"/>
    </source>
</evidence>
<dbReference type="OrthoDB" id="8986326at2"/>
<feature type="domain" description="DUF2345" evidence="1">
    <location>
        <begin position="36"/>
        <end position="132"/>
    </location>
</feature>
<dbReference type="EMBL" id="WMJZ01000030">
    <property type="protein sequence ID" value="MTH48125.1"/>
    <property type="molecule type" value="Genomic_DNA"/>
</dbReference>
<dbReference type="AlphaFoldDB" id="A0A6L6IPI9"/>
<sequence>MLLKPTSLTQRAPPDQGFGIAAQRPLRVIQGVVEREVSVVKNLFIGVGNALSVFVRKLGIKLIANQGPVEVQAQNDTMALLARHGLTISSTEDEIKITAKKKITLNGGGSYITLDENKIESATPGDYLTKAGYYGRLERAFQPPVDNIATVIEIKFDETKDRLSPEQHEAYLKIVGGDIQKFRLLTSGQCDRRSRRRREAELAEARVDPVYGFVGDKAMGHPDNVILPALEEQVQRDYALVQRRVAEWGREMERRSPYLLLPARDRRGEARSRAQIEMALVSVGAGGEAGSLALTEGATLRLAAGSAGRVVQLPTRMVTGSAPSLDYVSDYQIKIFSNARWYEEIHQPVSYASFYLPFEALKGEGRERFEALVLAFCRLLKPMHGLAGLGLQQCYESHEYQYLEYTIAHQFSGLDISGGNTDERLHNGFKSVNWLTLLGEALVAKLGGAAALQRRNADPVVTFTPYAGGLVVKAGEAPALGYVQSDPWPRAYVRVNNLLRVARAPEIDSLGFGSIAGEIRFNDRTTAQWLARFDRAEEEEARRLRPSGEPGQRAIMVVSGQLCRFSGLWSGSVAGEPEPVYEELEQGFDAPFWRDADGVEHEVVWTLLRREDGGPVQE</sequence>
<dbReference type="Proteomes" id="UP000477739">
    <property type="component" value="Unassembled WGS sequence"/>
</dbReference>